<dbReference type="PANTHER" id="PTHR43464:SF19">
    <property type="entry name" value="UBIQUINONE BIOSYNTHESIS O-METHYLTRANSFERASE, MITOCHONDRIAL"/>
    <property type="match status" value="1"/>
</dbReference>
<evidence type="ECO:0000259" key="4">
    <source>
        <dbReference type="Pfam" id="PF13649"/>
    </source>
</evidence>
<reference evidence="5" key="1">
    <citation type="submission" date="2021-11" db="EMBL/GenBank/DDBJ databases">
        <title>Streptomyces corallinus and Kineosporia corallina sp. nov., two new coral-derived marine actinobacteria.</title>
        <authorList>
            <person name="Buangrab K."/>
            <person name="Sutthacheep M."/>
            <person name="Yeemin T."/>
            <person name="Harunari E."/>
            <person name="Igarashi Y."/>
            <person name="Sripreechasak P."/>
            <person name="Kanchanasin P."/>
            <person name="Tanasupawat S."/>
            <person name="Phongsopitanun W."/>
        </authorList>
    </citation>
    <scope>NUCLEOTIDE SEQUENCE</scope>
    <source>
        <strain evidence="5">JCM 31032</strain>
    </source>
</reference>
<evidence type="ECO:0000256" key="1">
    <source>
        <dbReference type="ARBA" id="ARBA00022603"/>
    </source>
</evidence>
<evidence type="ECO:0000313" key="5">
    <source>
        <dbReference type="EMBL" id="MCD5316134.1"/>
    </source>
</evidence>
<gene>
    <name evidence="5" type="ORF">LR394_35090</name>
</gene>
<comment type="caution">
    <text evidence="5">The sequence shown here is derived from an EMBL/GenBank/DDBJ whole genome shotgun (WGS) entry which is preliminary data.</text>
</comment>
<dbReference type="GO" id="GO:0008168">
    <property type="term" value="F:methyltransferase activity"/>
    <property type="evidence" value="ECO:0007669"/>
    <property type="project" value="UniProtKB-KW"/>
</dbReference>
<evidence type="ECO:0000313" key="6">
    <source>
        <dbReference type="Proteomes" id="UP001138997"/>
    </source>
</evidence>
<dbReference type="AlphaFoldDB" id="A0A9X1SXS4"/>
<dbReference type="InterPro" id="IPR041698">
    <property type="entry name" value="Methyltransf_25"/>
</dbReference>
<dbReference type="EMBL" id="JAJOMB010000027">
    <property type="protein sequence ID" value="MCD5316134.1"/>
    <property type="molecule type" value="Genomic_DNA"/>
</dbReference>
<dbReference type="SUPFAM" id="SSF53335">
    <property type="entry name" value="S-adenosyl-L-methionine-dependent methyltransferases"/>
    <property type="match status" value="1"/>
</dbReference>
<dbReference type="Proteomes" id="UP001138997">
    <property type="component" value="Unassembled WGS sequence"/>
</dbReference>
<dbReference type="Pfam" id="PF13649">
    <property type="entry name" value="Methyltransf_25"/>
    <property type="match status" value="1"/>
</dbReference>
<keyword evidence="1 5" id="KW-0489">Methyltransferase</keyword>
<dbReference type="PANTHER" id="PTHR43464">
    <property type="entry name" value="METHYLTRANSFERASE"/>
    <property type="match status" value="1"/>
</dbReference>
<name>A0A9X1SXS4_9ACTN</name>
<proteinExistence type="predicted"/>
<dbReference type="RefSeq" id="WP_231448986.1">
    <property type="nucleotide sequence ID" value="NZ_JAJOMB010000027.1"/>
</dbReference>
<sequence>MDELMGSAAEQAALVAEFAHPVSRDAERGRVDVLDLGCGTGRLVGALAVALPTVRCTGVDWQPQLIEYAEHEYPEAVYHVADLRSVHLHRSYDIIVCLGDALAHLSPEGIDIDRACSVFAEHARPGATLLIGTRTHAAPVPEERRILAPKPGLLDGPVQLRTSVDVDSQQRLTLHRVWAFAHGPTVRDQLNLWAHDPDFLSQRLAEVGFHRRDGPAPVMAFTFDGQSV</sequence>
<dbReference type="GO" id="GO:0032259">
    <property type="term" value="P:methylation"/>
    <property type="evidence" value="ECO:0007669"/>
    <property type="project" value="UniProtKB-KW"/>
</dbReference>
<dbReference type="Gene3D" id="3.40.50.150">
    <property type="entry name" value="Vaccinia Virus protein VP39"/>
    <property type="match status" value="1"/>
</dbReference>
<keyword evidence="6" id="KW-1185">Reference proteome</keyword>
<accession>A0A9X1SXS4</accession>
<organism evidence="5 6">
    <name type="scientific">Kineosporia babensis</name>
    <dbReference type="NCBI Taxonomy" id="499548"/>
    <lineage>
        <taxon>Bacteria</taxon>
        <taxon>Bacillati</taxon>
        <taxon>Actinomycetota</taxon>
        <taxon>Actinomycetes</taxon>
        <taxon>Kineosporiales</taxon>
        <taxon>Kineosporiaceae</taxon>
        <taxon>Kineosporia</taxon>
    </lineage>
</organism>
<keyword evidence="2" id="KW-0808">Transferase</keyword>
<keyword evidence="3" id="KW-0949">S-adenosyl-L-methionine</keyword>
<evidence type="ECO:0000256" key="3">
    <source>
        <dbReference type="ARBA" id="ARBA00022691"/>
    </source>
</evidence>
<evidence type="ECO:0000256" key="2">
    <source>
        <dbReference type="ARBA" id="ARBA00022679"/>
    </source>
</evidence>
<dbReference type="InterPro" id="IPR029063">
    <property type="entry name" value="SAM-dependent_MTases_sf"/>
</dbReference>
<protein>
    <submittedName>
        <fullName evidence="5">Class I SAM-dependent methyltransferase</fullName>
    </submittedName>
</protein>
<feature type="domain" description="Methyltransferase" evidence="4">
    <location>
        <begin position="33"/>
        <end position="126"/>
    </location>
</feature>
<dbReference type="CDD" id="cd02440">
    <property type="entry name" value="AdoMet_MTases"/>
    <property type="match status" value="1"/>
</dbReference>